<dbReference type="PROSITE" id="PS51257">
    <property type="entry name" value="PROKAR_LIPOPROTEIN"/>
    <property type="match status" value="1"/>
</dbReference>
<gene>
    <name evidence="1" type="ORF">GWO12_11055</name>
</gene>
<evidence type="ECO:0008006" key="3">
    <source>
        <dbReference type="Google" id="ProtNLM"/>
    </source>
</evidence>
<accession>A0AAE5CCG8</accession>
<protein>
    <recommendedName>
        <fullName evidence="3">Lipoprotein</fullName>
    </recommendedName>
</protein>
<dbReference type="Proteomes" id="UP000702544">
    <property type="component" value="Unassembled WGS sequence"/>
</dbReference>
<reference evidence="1 2" key="1">
    <citation type="submission" date="2020-01" db="EMBL/GenBank/DDBJ databases">
        <title>Genomes assembled from Gulf of Kutch pelagic sediment metagenomes.</title>
        <authorList>
            <person name="Chandrashekar M."/>
            <person name="Mahajan M.S."/>
            <person name="Dave K.J."/>
            <person name="Vatsa P."/>
            <person name="Nathani N.M."/>
        </authorList>
    </citation>
    <scope>NUCLEOTIDE SEQUENCE [LARGE SCALE GENOMIC DNA]</scope>
    <source>
        <strain evidence="1">KS3-K002</strain>
    </source>
</reference>
<dbReference type="AlphaFoldDB" id="A0AAE5CCG8"/>
<evidence type="ECO:0000313" key="1">
    <source>
        <dbReference type="EMBL" id="NIR75630.1"/>
    </source>
</evidence>
<organism evidence="1 2">
    <name type="scientific">Candidatus Kutchimonas denitrificans</name>
    <dbReference type="NCBI Taxonomy" id="3056748"/>
    <lineage>
        <taxon>Bacteria</taxon>
        <taxon>Pseudomonadati</taxon>
        <taxon>Gemmatimonadota</taxon>
        <taxon>Gemmatimonadia</taxon>
        <taxon>Candidatus Palauibacterales</taxon>
        <taxon>Candidatus Palauibacteraceae</taxon>
        <taxon>Candidatus Kutchimonas</taxon>
    </lineage>
</organism>
<name>A0AAE5CCG8_9BACT</name>
<comment type="caution">
    <text evidence="1">The sequence shown here is derived from an EMBL/GenBank/DDBJ whole genome shotgun (WGS) entry which is preliminary data.</text>
</comment>
<dbReference type="EMBL" id="JAACAK010000085">
    <property type="protein sequence ID" value="NIR75630.1"/>
    <property type="molecule type" value="Genomic_DNA"/>
</dbReference>
<evidence type="ECO:0000313" key="2">
    <source>
        <dbReference type="Proteomes" id="UP000702544"/>
    </source>
</evidence>
<sequence>MRRVLVFLILIGTAGCGGARRAGDQADLPVAPDAVPGCSFLLKAVLPVVAWPPEAAAPAPGTPLRLALRVEARQDDESSVRYSGGIDAPDLDDLDFEELMMQLLRRIPTHTPEWTDHNESDPGVTMLEGAERLAPDLARRLLLRPDEFLLRVEVRMPSGVALFEGPLRFDRQSPRENRDSVADCF</sequence>
<proteinExistence type="predicted"/>